<dbReference type="SUPFAM" id="SSF52980">
    <property type="entry name" value="Restriction endonuclease-like"/>
    <property type="match status" value="1"/>
</dbReference>
<name>A0A139XEB9_9CYAN</name>
<dbReference type="RefSeq" id="WP_017745210.1">
    <property type="nucleotide sequence ID" value="NZ_KQ976354.1"/>
</dbReference>
<reference evidence="2 3" key="1">
    <citation type="journal article" date="2013" name="Genome Biol. Evol.">
        <title>Genomes of Stigonematalean cyanobacteria (subsection V) and the evolution of oxygenic photosynthesis from prokaryotes to plastids.</title>
        <authorList>
            <person name="Dagan T."/>
            <person name="Roettger M."/>
            <person name="Stucken K."/>
            <person name="Landan G."/>
            <person name="Koch R."/>
            <person name="Major P."/>
            <person name="Gould S.B."/>
            <person name="Goremykin V.V."/>
            <person name="Rippka R."/>
            <person name="Tandeau de Marsac N."/>
            <person name="Gugger M."/>
            <person name="Lockhart P.J."/>
            <person name="Allen J.F."/>
            <person name="Brune I."/>
            <person name="Maus I."/>
            <person name="Puhler A."/>
            <person name="Martin W.F."/>
        </authorList>
    </citation>
    <scope>NUCLEOTIDE SEQUENCE [LARGE SCALE GENOMIC DNA]</scope>
    <source>
        <strain evidence="2 3">PCC 7110</strain>
    </source>
</reference>
<dbReference type="CDD" id="cd06260">
    <property type="entry name" value="DUF820-like"/>
    <property type="match status" value="1"/>
</dbReference>
<dbReference type="InterPro" id="IPR008538">
    <property type="entry name" value="Uma2"/>
</dbReference>
<organism evidence="2 3">
    <name type="scientific">Scytonema hofmannii PCC 7110</name>
    <dbReference type="NCBI Taxonomy" id="128403"/>
    <lineage>
        <taxon>Bacteria</taxon>
        <taxon>Bacillati</taxon>
        <taxon>Cyanobacteriota</taxon>
        <taxon>Cyanophyceae</taxon>
        <taxon>Nostocales</taxon>
        <taxon>Scytonemataceae</taxon>
        <taxon>Scytonema</taxon>
    </lineage>
</organism>
<dbReference type="EMBL" id="ANNX02000016">
    <property type="protein sequence ID" value="KYC43047.1"/>
    <property type="molecule type" value="Genomic_DNA"/>
</dbReference>
<accession>A0A139XEB9</accession>
<proteinExistence type="predicted"/>
<dbReference type="PANTHER" id="PTHR35400:SF1">
    <property type="entry name" value="SLR1083 PROTEIN"/>
    <property type="match status" value="1"/>
</dbReference>
<sequence length="206" mass="23807">MFSTQNEAIDFQQIPAVPTEPIWRFSIEQYHQMICQGILTEDDPVELLEGWLIPKMPKNPPHRVATKLTRNILEKLVPDGWYVDTQEPITLDNSEPEPDVVIVRGDTRDYLDQHLGAKDIALVVEVSDSTLERDRTLKKRIYARANIPVYWIVNLIEQQVEVYTEPVNLSEEPTYQQRHDYQITETIPLFIAGCEIGRVSVQNLLP</sequence>
<evidence type="ECO:0000259" key="1">
    <source>
        <dbReference type="Pfam" id="PF05685"/>
    </source>
</evidence>
<feature type="domain" description="Putative restriction endonuclease" evidence="1">
    <location>
        <begin position="28"/>
        <end position="188"/>
    </location>
</feature>
<dbReference type="Pfam" id="PF05685">
    <property type="entry name" value="Uma2"/>
    <property type="match status" value="1"/>
</dbReference>
<dbReference type="InterPro" id="IPR012296">
    <property type="entry name" value="Nuclease_put_TT1808"/>
</dbReference>
<dbReference type="STRING" id="128403.WA1_13175"/>
<evidence type="ECO:0000313" key="3">
    <source>
        <dbReference type="Proteomes" id="UP000076925"/>
    </source>
</evidence>
<dbReference type="Proteomes" id="UP000076925">
    <property type="component" value="Unassembled WGS sequence"/>
</dbReference>
<dbReference type="Gene3D" id="3.90.1570.10">
    <property type="entry name" value="tt1808, chain A"/>
    <property type="match status" value="1"/>
</dbReference>
<comment type="caution">
    <text evidence="2">The sequence shown here is derived from an EMBL/GenBank/DDBJ whole genome shotgun (WGS) entry which is preliminary data.</text>
</comment>
<evidence type="ECO:0000313" key="2">
    <source>
        <dbReference type="EMBL" id="KYC43047.1"/>
    </source>
</evidence>
<gene>
    <name evidence="2" type="ORF">WA1_13175</name>
</gene>
<dbReference type="InterPro" id="IPR011335">
    <property type="entry name" value="Restrct_endonuc-II-like"/>
</dbReference>
<protein>
    <recommendedName>
        <fullName evidence="1">Putative restriction endonuclease domain-containing protein</fullName>
    </recommendedName>
</protein>
<dbReference type="AlphaFoldDB" id="A0A139XEB9"/>
<keyword evidence="3" id="KW-1185">Reference proteome</keyword>
<dbReference type="PANTHER" id="PTHR35400">
    <property type="entry name" value="SLR1083 PROTEIN"/>
    <property type="match status" value="1"/>
</dbReference>